<dbReference type="Proteomes" id="UP001500266">
    <property type="component" value="Unassembled WGS sequence"/>
</dbReference>
<dbReference type="RefSeq" id="WP_345019333.1">
    <property type="nucleotide sequence ID" value="NZ_BAABDO010000018.1"/>
</dbReference>
<gene>
    <name evidence="4" type="ORF">GCM10022416_18020</name>
</gene>
<name>A0ABP7YFD7_9ACTN</name>
<feature type="domain" description="Amidase" evidence="3">
    <location>
        <begin position="28"/>
        <end position="81"/>
    </location>
</feature>
<proteinExistence type="inferred from homology"/>
<feature type="domain" description="Amidase" evidence="3">
    <location>
        <begin position="287"/>
        <end position="369"/>
    </location>
</feature>
<comment type="similarity">
    <text evidence="1">Belongs to the amidase family.</text>
</comment>
<dbReference type="InterPro" id="IPR023631">
    <property type="entry name" value="Amidase_dom"/>
</dbReference>
<evidence type="ECO:0000256" key="1">
    <source>
        <dbReference type="ARBA" id="ARBA00009199"/>
    </source>
</evidence>
<dbReference type="InterPro" id="IPR000120">
    <property type="entry name" value="Amidase"/>
</dbReference>
<dbReference type="SUPFAM" id="SSF75304">
    <property type="entry name" value="Amidase signature (AS) enzymes"/>
    <property type="match status" value="1"/>
</dbReference>
<dbReference type="Pfam" id="PF01425">
    <property type="entry name" value="Amidase"/>
    <property type="match status" value="3"/>
</dbReference>
<evidence type="ECO:0000313" key="5">
    <source>
        <dbReference type="Proteomes" id="UP001500266"/>
    </source>
</evidence>
<dbReference type="EMBL" id="BAABDO010000018">
    <property type="protein sequence ID" value="GAA4135442.1"/>
    <property type="molecule type" value="Genomic_DNA"/>
</dbReference>
<dbReference type="PANTHER" id="PTHR11895:SF7">
    <property type="entry name" value="GLUTAMYL-TRNA(GLN) AMIDOTRANSFERASE SUBUNIT A, MITOCHONDRIAL"/>
    <property type="match status" value="1"/>
</dbReference>
<feature type="domain" description="Amidase" evidence="3">
    <location>
        <begin position="87"/>
        <end position="257"/>
    </location>
</feature>
<sequence length="397" mass="41543">MDDGLAALDATAVADMVTRREVSAVEMAAAALARVREIDPRLRAFRDVWPDQALAAARAVDRAVARGERPRLAGVPIAVKAWQRIQAPQTERLRREGCVVVGLTSVPRPSTDWQTWGHTDRGPTLNPWRPDRTPGGSSAGSAAAVAAGIVPLATGSDGAGSLRIPAAWCGVLALKPTNARLPTRDPSGLAALGAAVRTARDAALHLSVLLDEPFTIDDLPAGLRAAWSTPLGFAAVDPEQAAVARAAADRLNDAGAITWRPAPVRLLDPEPAWREMRERPSPSAAARLRSANDARLREVFDQADVLLTPTTPIPAHGHAGPGTAMSVSLTWGFNVTGHPAISIPAGLARDGTPVGLQAVAPHGREATLLRLAAAVERHAPWPVLAPGPPPAPARARS</sequence>
<evidence type="ECO:0000256" key="2">
    <source>
        <dbReference type="SAM" id="MobiDB-lite"/>
    </source>
</evidence>
<evidence type="ECO:0000259" key="3">
    <source>
        <dbReference type="Pfam" id="PF01425"/>
    </source>
</evidence>
<dbReference type="PANTHER" id="PTHR11895">
    <property type="entry name" value="TRANSAMIDASE"/>
    <property type="match status" value="1"/>
</dbReference>
<feature type="region of interest" description="Disordered" evidence="2">
    <location>
        <begin position="111"/>
        <end position="140"/>
    </location>
</feature>
<dbReference type="InterPro" id="IPR036928">
    <property type="entry name" value="AS_sf"/>
</dbReference>
<protein>
    <submittedName>
        <fullName evidence="4">Amidase</fullName>
    </submittedName>
</protein>
<dbReference type="Gene3D" id="3.90.1300.10">
    <property type="entry name" value="Amidase signature (AS) domain"/>
    <property type="match status" value="2"/>
</dbReference>
<reference evidence="5" key="1">
    <citation type="journal article" date="2019" name="Int. J. Syst. Evol. Microbiol.">
        <title>The Global Catalogue of Microorganisms (GCM) 10K type strain sequencing project: providing services to taxonomists for standard genome sequencing and annotation.</title>
        <authorList>
            <consortium name="The Broad Institute Genomics Platform"/>
            <consortium name="The Broad Institute Genome Sequencing Center for Infectious Disease"/>
            <person name="Wu L."/>
            <person name="Ma J."/>
        </authorList>
    </citation>
    <scope>NUCLEOTIDE SEQUENCE [LARGE SCALE GENOMIC DNA]</scope>
    <source>
        <strain evidence="5">JCM 17316</strain>
    </source>
</reference>
<organism evidence="4 5">
    <name type="scientific">Actinomadura keratinilytica</name>
    <dbReference type="NCBI Taxonomy" id="547461"/>
    <lineage>
        <taxon>Bacteria</taxon>
        <taxon>Bacillati</taxon>
        <taxon>Actinomycetota</taxon>
        <taxon>Actinomycetes</taxon>
        <taxon>Streptosporangiales</taxon>
        <taxon>Thermomonosporaceae</taxon>
        <taxon>Actinomadura</taxon>
    </lineage>
</organism>
<evidence type="ECO:0000313" key="4">
    <source>
        <dbReference type="EMBL" id="GAA4135442.1"/>
    </source>
</evidence>
<keyword evidence="5" id="KW-1185">Reference proteome</keyword>
<comment type="caution">
    <text evidence="4">The sequence shown here is derived from an EMBL/GenBank/DDBJ whole genome shotgun (WGS) entry which is preliminary data.</text>
</comment>
<accession>A0ABP7YFD7</accession>